<dbReference type="EnsemblMetazoa" id="BGLB009288-RB">
    <property type="protein sequence ID" value="BGLB009288-PB"/>
    <property type="gene ID" value="BGLB009288"/>
</dbReference>
<evidence type="ECO:0000313" key="10">
    <source>
        <dbReference type="EnsemblMetazoa" id="BGLB009288-PB"/>
    </source>
</evidence>
<feature type="domain" description="Kazal-like" evidence="9">
    <location>
        <begin position="78"/>
        <end position="134"/>
    </location>
</feature>
<dbReference type="PROSITE" id="PS01225">
    <property type="entry name" value="CTCK_2"/>
    <property type="match status" value="1"/>
</dbReference>
<dbReference type="Proteomes" id="UP000076420">
    <property type="component" value="Unassembled WGS sequence"/>
</dbReference>
<gene>
    <name evidence="10" type="primary">106071170</name>
</gene>
<dbReference type="FunFam" id="2.10.25.10:FF:000038">
    <property type="entry name" value="Fibrillin 2"/>
    <property type="match status" value="1"/>
</dbReference>
<keyword evidence="1 6" id="KW-0245">EGF-like domain</keyword>
<dbReference type="VEuPathDB" id="VectorBase:BGLB009288"/>
<dbReference type="GO" id="GO:0005518">
    <property type="term" value="F:collagen binding"/>
    <property type="evidence" value="ECO:0007669"/>
    <property type="project" value="TreeGrafter"/>
</dbReference>
<sequence>MVGQTCINLEGSFKCGCAEGFIVSGTICKDIDECDYGIANCGNHSECVNTVGNFLCECCAGYKKDPSGNCIRDTTQTTAPNGLCCACQGEKCNDTGKVCGSDGNTYSDYRSLSISACKAGKSDLTVDYKGACQGSCSTVVCDKQYSNCSVQNGKPKCSCPKCDNSTATFSDETVCASNKITYTSICHMKQATCEADIETTVEVEFVGKPCPGKGSQPPTGPWGEWGDCSEQCKQGTKNRTREVYVPNEDNKIHDTEYIPCYNSCPNGPCTQETCVEPGQVCVADDNNNPSCQCPTCELFEPKPICTRVFNVIKTYENECELQKKICQLQTNDYEILEPRACEDKPVKCGLVRNYKIETRNGCIADSHINFGACYGGCDNEANDCCVGNEKGSATATLHCPDGKSFEHIFETIVGCNCVPKYSDTNQVDS</sequence>
<dbReference type="CDD" id="cd00054">
    <property type="entry name" value="EGF_CA"/>
    <property type="match status" value="1"/>
</dbReference>
<dbReference type="Gene3D" id="2.10.25.10">
    <property type="entry name" value="Laminin"/>
    <property type="match status" value="2"/>
</dbReference>
<evidence type="ECO:0000256" key="4">
    <source>
        <dbReference type="ARBA" id="ARBA00023157"/>
    </source>
</evidence>
<dbReference type="InterPro" id="IPR002350">
    <property type="entry name" value="Kazal_dom"/>
</dbReference>
<evidence type="ECO:0000256" key="5">
    <source>
        <dbReference type="ARBA" id="ARBA00023180"/>
    </source>
</evidence>
<dbReference type="VEuPathDB" id="VectorBase:BGLAX_027808"/>
<dbReference type="InterPro" id="IPR049883">
    <property type="entry name" value="NOTCH1_EGF-like"/>
</dbReference>
<dbReference type="PROSITE" id="PS50092">
    <property type="entry name" value="TSP1"/>
    <property type="match status" value="1"/>
</dbReference>
<dbReference type="InterPro" id="IPR036383">
    <property type="entry name" value="TSP1_rpt_sf"/>
</dbReference>
<accession>A0A2C9JWT9</accession>
<dbReference type="GO" id="GO:0007399">
    <property type="term" value="P:nervous system development"/>
    <property type="evidence" value="ECO:0007669"/>
    <property type="project" value="UniProtKB-ARBA"/>
</dbReference>
<protein>
    <recommendedName>
        <fullName evidence="12">EGF-like domain-containing protein</fullName>
    </recommendedName>
</protein>
<keyword evidence="2" id="KW-0732">Signal</keyword>
<dbReference type="PROSITE" id="PS51465">
    <property type="entry name" value="KAZAL_2"/>
    <property type="match status" value="1"/>
</dbReference>
<dbReference type="GO" id="GO:0005615">
    <property type="term" value="C:extracellular space"/>
    <property type="evidence" value="ECO:0007669"/>
    <property type="project" value="TreeGrafter"/>
</dbReference>
<dbReference type="SMART" id="SM00280">
    <property type="entry name" value="KAZAL"/>
    <property type="match status" value="3"/>
</dbReference>
<evidence type="ECO:0000256" key="6">
    <source>
        <dbReference type="PROSITE-ProRule" id="PRU00076"/>
    </source>
</evidence>
<dbReference type="InterPro" id="IPR006207">
    <property type="entry name" value="Cys_knot_C"/>
</dbReference>
<dbReference type="PANTHER" id="PTHR13866:SF29">
    <property type="entry name" value="FOLLISTATIN"/>
    <property type="match status" value="1"/>
</dbReference>
<dbReference type="SMART" id="SM00209">
    <property type="entry name" value="TSP1"/>
    <property type="match status" value="1"/>
</dbReference>
<dbReference type="PROSITE" id="PS50026">
    <property type="entry name" value="EGF_3"/>
    <property type="match status" value="1"/>
</dbReference>
<evidence type="ECO:0000256" key="3">
    <source>
        <dbReference type="ARBA" id="ARBA00022737"/>
    </source>
</evidence>
<dbReference type="PROSITE" id="PS01186">
    <property type="entry name" value="EGF_2"/>
    <property type="match status" value="1"/>
</dbReference>
<dbReference type="InterPro" id="IPR018097">
    <property type="entry name" value="EGF_Ca-bd_CS"/>
</dbReference>
<evidence type="ECO:0000259" key="9">
    <source>
        <dbReference type="PROSITE" id="PS51465"/>
    </source>
</evidence>
<dbReference type="InterPro" id="IPR000152">
    <property type="entry name" value="EGF-type_Asp/Asn_hydroxyl_site"/>
</dbReference>
<organism evidence="10 11">
    <name type="scientific">Biomphalaria glabrata</name>
    <name type="common">Bloodfluke planorb</name>
    <name type="synonym">Freshwater snail</name>
    <dbReference type="NCBI Taxonomy" id="6526"/>
    <lineage>
        <taxon>Eukaryota</taxon>
        <taxon>Metazoa</taxon>
        <taxon>Spiralia</taxon>
        <taxon>Lophotrochozoa</taxon>
        <taxon>Mollusca</taxon>
        <taxon>Gastropoda</taxon>
        <taxon>Heterobranchia</taxon>
        <taxon>Euthyneura</taxon>
        <taxon>Panpulmonata</taxon>
        <taxon>Hygrophila</taxon>
        <taxon>Lymnaeoidea</taxon>
        <taxon>Planorbidae</taxon>
        <taxon>Biomphalaria</taxon>
    </lineage>
</organism>
<dbReference type="PROSITE" id="PS00010">
    <property type="entry name" value="ASX_HYDROXYL"/>
    <property type="match status" value="1"/>
</dbReference>
<dbReference type="PROSITE" id="PS01187">
    <property type="entry name" value="EGF_CA"/>
    <property type="match status" value="1"/>
</dbReference>
<comment type="caution">
    <text evidence="6">Lacks conserved residue(s) required for the propagation of feature annotation.</text>
</comment>
<dbReference type="SUPFAM" id="SSF100895">
    <property type="entry name" value="Kazal-type serine protease inhibitors"/>
    <property type="match status" value="2"/>
</dbReference>
<evidence type="ECO:0000256" key="1">
    <source>
        <dbReference type="ARBA" id="ARBA00022536"/>
    </source>
</evidence>
<name>A0A2C9JWT9_BIOGL</name>
<evidence type="ECO:0008006" key="12">
    <source>
        <dbReference type="Google" id="ProtNLM"/>
    </source>
</evidence>
<dbReference type="Gene3D" id="3.30.60.30">
    <property type="match status" value="3"/>
</dbReference>
<evidence type="ECO:0000313" key="11">
    <source>
        <dbReference type="Proteomes" id="UP000076420"/>
    </source>
</evidence>
<dbReference type="InterPro" id="IPR036058">
    <property type="entry name" value="Kazal_dom_sf"/>
</dbReference>
<dbReference type="KEGG" id="bgt:106071170"/>
<evidence type="ECO:0000259" key="8">
    <source>
        <dbReference type="PROSITE" id="PS50026"/>
    </source>
</evidence>
<dbReference type="Pfam" id="PF07648">
    <property type="entry name" value="Kazal_2"/>
    <property type="match status" value="2"/>
</dbReference>
<keyword evidence="4" id="KW-1015">Disulfide bond</keyword>
<dbReference type="STRING" id="6526.A0A2C9JWT9"/>
<dbReference type="SMART" id="SM00179">
    <property type="entry name" value="EGF_CA"/>
    <property type="match status" value="2"/>
</dbReference>
<dbReference type="SUPFAM" id="SSF82895">
    <property type="entry name" value="TSP-1 type 1 repeat"/>
    <property type="match status" value="1"/>
</dbReference>
<dbReference type="InterPro" id="IPR001881">
    <property type="entry name" value="EGF-like_Ca-bd_dom"/>
</dbReference>
<dbReference type="InterPro" id="IPR000884">
    <property type="entry name" value="TSP1_rpt"/>
</dbReference>
<dbReference type="SMART" id="SM00181">
    <property type="entry name" value="EGF"/>
    <property type="match status" value="3"/>
</dbReference>
<dbReference type="InterPro" id="IPR000742">
    <property type="entry name" value="EGF"/>
</dbReference>
<reference evidence="10" key="1">
    <citation type="submission" date="2020-05" db="UniProtKB">
        <authorList>
            <consortium name="EnsemblMetazoa"/>
        </authorList>
    </citation>
    <scope>IDENTIFICATION</scope>
    <source>
        <strain evidence="10">BB02</strain>
    </source>
</reference>
<dbReference type="AlphaFoldDB" id="A0A2C9JWT9"/>
<dbReference type="PANTHER" id="PTHR13866">
    <property type="entry name" value="SPARC OSTEONECTIN"/>
    <property type="match status" value="1"/>
</dbReference>
<evidence type="ECO:0000256" key="2">
    <source>
        <dbReference type="ARBA" id="ARBA00022729"/>
    </source>
</evidence>
<feature type="domain" description="CTCK" evidence="7">
    <location>
        <begin position="341"/>
        <end position="423"/>
    </location>
</feature>
<proteinExistence type="predicted"/>
<evidence type="ECO:0000259" key="7">
    <source>
        <dbReference type="PROSITE" id="PS01225"/>
    </source>
</evidence>
<keyword evidence="3" id="KW-0677">Repeat</keyword>
<keyword evidence="5" id="KW-0325">Glycoprotein</keyword>
<dbReference type="GO" id="GO:0050840">
    <property type="term" value="F:extracellular matrix binding"/>
    <property type="evidence" value="ECO:0007669"/>
    <property type="project" value="TreeGrafter"/>
</dbReference>
<dbReference type="SUPFAM" id="SSF57196">
    <property type="entry name" value="EGF/Laminin"/>
    <property type="match status" value="2"/>
</dbReference>
<feature type="domain" description="EGF-like" evidence="8">
    <location>
        <begin position="30"/>
        <end position="71"/>
    </location>
</feature>
<dbReference type="GO" id="GO:0005509">
    <property type="term" value="F:calcium ion binding"/>
    <property type="evidence" value="ECO:0007669"/>
    <property type="project" value="InterPro"/>
</dbReference>
<dbReference type="Pfam" id="PF07645">
    <property type="entry name" value="EGF_CA"/>
    <property type="match status" value="2"/>
</dbReference>